<evidence type="ECO:0000256" key="1">
    <source>
        <dbReference type="ARBA" id="ARBA00000928"/>
    </source>
</evidence>
<dbReference type="InterPro" id="IPR033495">
    <property type="entry name" value="MRPP3_PIN_dom"/>
</dbReference>
<gene>
    <name evidence="18" type="ORF">J4Q44_G00225690</name>
</gene>
<keyword evidence="11" id="KW-0460">Magnesium</keyword>
<dbReference type="CDD" id="cd18718">
    <property type="entry name" value="PIN_PRORP"/>
    <property type="match status" value="1"/>
</dbReference>
<sequence length="571" mass="65368">MSSLLILKTRICLKYVSPLFNLSTAGFTLNNVISKLSVRTRLLCTKGVSRHAANNRKEDRQREFNIRERPPFPKSVFAAGTAKRTAEYQKKRVEEEPDFPRKNKRVEPPEHPLTASEWKSLKLTSPNPDRFDVRMMSSMLADGTDINVAKSLLAYVAMDTGTLSYELLLRYLTLCVGGSHHSEVFDMYDIMRSRFRTLDTGASSLFIKGFSRTERWKEALTILENIKRAITPSPRNYGDTIAGAVLHGDGATAWALYAELMEKGLIPNQETWQALFQCGLSHQGHEDGLQSILLHMRDNQIYPEETLVKDIKAWFESLPEQKWIGSWSTVHPRGVCRSCQAELESIQLSQEEYAQLKDRVMGDVIQGRDVFNKTTPEELESFKNFVKRKPTFDVVIDGLNVANIGIKGNQSQTLLEVVSELERQGLVILVLGRKHMQRPSRSWDRNDMSLVQQKAHCFFTDNISEDDPFLLYATLHSGNHCNFVSRDLMRDHKACLPDGATRRLFFKWQRGHQLVLSSYTPGKRVRFQRILTYDTIVQTNGGSWHIPYDENGAERCTYEVPQKWLCLTRAK</sequence>
<accession>A0AAN8LP78</accession>
<keyword evidence="7" id="KW-0540">Nuclease</keyword>
<comment type="cofactor">
    <cofactor evidence="2">
        <name>Mg(2+)</name>
        <dbReference type="ChEBI" id="CHEBI:18420"/>
    </cofactor>
</comment>
<evidence type="ECO:0000256" key="9">
    <source>
        <dbReference type="ARBA" id="ARBA00022801"/>
    </source>
</evidence>
<dbReference type="EMBL" id="JAGTTL010000020">
    <property type="protein sequence ID" value="KAK6307421.1"/>
    <property type="molecule type" value="Genomic_DNA"/>
</dbReference>
<evidence type="ECO:0000256" key="15">
    <source>
        <dbReference type="ARBA" id="ARBA00044559"/>
    </source>
</evidence>
<evidence type="ECO:0000256" key="8">
    <source>
        <dbReference type="ARBA" id="ARBA00022723"/>
    </source>
</evidence>
<feature type="region of interest" description="Disordered" evidence="16">
    <location>
        <begin position="86"/>
        <end position="112"/>
    </location>
</feature>
<comment type="subcellular location">
    <subcellularLocation>
        <location evidence="3">Mitochondrion</location>
    </subcellularLocation>
</comment>
<evidence type="ECO:0000256" key="5">
    <source>
        <dbReference type="ARBA" id="ARBA00012179"/>
    </source>
</evidence>
<evidence type="ECO:0000256" key="16">
    <source>
        <dbReference type="SAM" id="MobiDB-lite"/>
    </source>
</evidence>
<proteinExistence type="inferred from homology"/>
<evidence type="ECO:0000313" key="18">
    <source>
        <dbReference type="EMBL" id="KAK6307421.1"/>
    </source>
</evidence>
<evidence type="ECO:0000313" key="19">
    <source>
        <dbReference type="Proteomes" id="UP001356427"/>
    </source>
</evidence>
<dbReference type="PANTHER" id="PTHR13547">
    <property type="match status" value="1"/>
</dbReference>
<keyword evidence="9" id="KW-0378">Hydrolase</keyword>
<evidence type="ECO:0000259" key="17">
    <source>
        <dbReference type="Pfam" id="PF16953"/>
    </source>
</evidence>
<keyword evidence="10" id="KW-0862">Zinc</keyword>
<dbReference type="Gene3D" id="1.25.40.10">
    <property type="entry name" value="Tetratricopeptide repeat domain"/>
    <property type="match status" value="1"/>
</dbReference>
<dbReference type="InterPro" id="IPR031595">
    <property type="entry name" value="PRORP_C"/>
</dbReference>
<dbReference type="GO" id="GO:0004526">
    <property type="term" value="F:ribonuclease P activity"/>
    <property type="evidence" value="ECO:0007669"/>
    <property type="project" value="UniProtKB-EC"/>
</dbReference>
<dbReference type="AlphaFoldDB" id="A0AAN8LP78"/>
<protein>
    <recommendedName>
        <fullName evidence="14">Mitochondrial ribonuclease P catalytic subunit</fullName>
        <ecNumber evidence="5">3.1.26.5</ecNumber>
    </recommendedName>
    <alternativeName>
        <fullName evidence="15">Mitochondrial ribonuclease P protein 3</fullName>
    </alternativeName>
</protein>
<organism evidence="18 19">
    <name type="scientific">Coregonus suidteri</name>
    <dbReference type="NCBI Taxonomy" id="861788"/>
    <lineage>
        <taxon>Eukaryota</taxon>
        <taxon>Metazoa</taxon>
        <taxon>Chordata</taxon>
        <taxon>Craniata</taxon>
        <taxon>Vertebrata</taxon>
        <taxon>Euteleostomi</taxon>
        <taxon>Actinopterygii</taxon>
        <taxon>Neopterygii</taxon>
        <taxon>Teleostei</taxon>
        <taxon>Protacanthopterygii</taxon>
        <taxon>Salmoniformes</taxon>
        <taxon>Salmonidae</taxon>
        <taxon>Coregoninae</taxon>
        <taxon>Coregonus</taxon>
    </lineage>
</organism>
<evidence type="ECO:0000256" key="6">
    <source>
        <dbReference type="ARBA" id="ARBA00022694"/>
    </source>
</evidence>
<comment type="catalytic activity">
    <reaction evidence="1">
        <text>Endonucleolytic cleavage of RNA, removing 5'-extranucleotides from tRNA precursor.</text>
        <dbReference type="EC" id="3.1.26.5"/>
    </reaction>
</comment>
<keyword evidence="8" id="KW-0479">Metal-binding</keyword>
<dbReference type="GO" id="GO:0030678">
    <property type="term" value="C:mitochondrial ribonuclease P complex"/>
    <property type="evidence" value="ECO:0007669"/>
    <property type="project" value="TreeGrafter"/>
</dbReference>
<evidence type="ECO:0000256" key="2">
    <source>
        <dbReference type="ARBA" id="ARBA00001946"/>
    </source>
</evidence>
<comment type="caution">
    <text evidence="18">The sequence shown here is derived from an EMBL/GenBank/DDBJ whole genome shotgun (WGS) entry which is preliminary data.</text>
</comment>
<keyword evidence="19" id="KW-1185">Reference proteome</keyword>
<evidence type="ECO:0000256" key="11">
    <source>
        <dbReference type="ARBA" id="ARBA00022842"/>
    </source>
</evidence>
<comment type="similarity">
    <text evidence="4">Belongs to the PPR family. P subfamily.</text>
</comment>
<evidence type="ECO:0000256" key="14">
    <source>
        <dbReference type="ARBA" id="ARBA00044536"/>
    </source>
</evidence>
<evidence type="ECO:0000256" key="12">
    <source>
        <dbReference type="ARBA" id="ARBA00022946"/>
    </source>
</evidence>
<dbReference type="GO" id="GO:0097745">
    <property type="term" value="P:mitochondrial tRNA 5'-end processing"/>
    <property type="evidence" value="ECO:0007669"/>
    <property type="project" value="TreeGrafter"/>
</dbReference>
<evidence type="ECO:0000256" key="3">
    <source>
        <dbReference type="ARBA" id="ARBA00004173"/>
    </source>
</evidence>
<name>A0AAN8LP78_9TELE</name>
<dbReference type="EC" id="3.1.26.5" evidence="5"/>
<feature type="domain" description="PRORP" evidence="17">
    <location>
        <begin position="332"/>
        <end position="566"/>
    </location>
</feature>
<evidence type="ECO:0000256" key="10">
    <source>
        <dbReference type="ARBA" id="ARBA00022833"/>
    </source>
</evidence>
<keyword evidence="6" id="KW-0819">tRNA processing</keyword>
<dbReference type="FunFam" id="3.40.50.11980:FF:000003">
    <property type="entry name" value="Mitochondrial ribonuclease P catalytic subunit"/>
    <property type="match status" value="1"/>
</dbReference>
<feature type="compositionally biased region" description="Basic and acidic residues" evidence="16">
    <location>
        <begin position="86"/>
        <end position="110"/>
    </location>
</feature>
<dbReference type="GO" id="GO:0046872">
    <property type="term" value="F:metal ion binding"/>
    <property type="evidence" value="ECO:0007669"/>
    <property type="project" value="UniProtKB-KW"/>
</dbReference>
<dbReference type="Gene3D" id="3.40.50.11980">
    <property type="match status" value="1"/>
</dbReference>
<evidence type="ECO:0000256" key="4">
    <source>
        <dbReference type="ARBA" id="ARBA00007626"/>
    </source>
</evidence>
<dbReference type="Proteomes" id="UP001356427">
    <property type="component" value="Unassembled WGS sequence"/>
</dbReference>
<dbReference type="GO" id="GO:0001682">
    <property type="term" value="P:tRNA 5'-leader removal"/>
    <property type="evidence" value="ECO:0007669"/>
    <property type="project" value="TreeGrafter"/>
</dbReference>
<keyword evidence="12" id="KW-0809">Transit peptide</keyword>
<evidence type="ECO:0000256" key="7">
    <source>
        <dbReference type="ARBA" id="ARBA00022722"/>
    </source>
</evidence>
<dbReference type="PANTHER" id="PTHR13547:SF1">
    <property type="entry name" value="MITOCHONDRIAL RIBONUCLEASE P CATALYTIC SUBUNIT"/>
    <property type="match status" value="1"/>
</dbReference>
<dbReference type="InterPro" id="IPR011990">
    <property type="entry name" value="TPR-like_helical_dom_sf"/>
</dbReference>
<dbReference type="FunFam" id="1.25.40.10:FF:001403">
    <property type="entry name" value="Mitochondrial ribonuclease P protein 3-like Protein"/>
    <property type="match status" value="1"/>
</dbReference>
<keyword evidence="13" id="KW-0496">Mitochondrion</keyword>
<evidence type="ECO:0000256" key="13">
    <source>
        <dbReference type="ARBA" id="ARBA00023128"/>
    </source>
</evidence>
<reference evidence="18 19" key="1">
    <citation type="submission" date="2021-04" db="EMBL/GenBank/DDBJ databases">
        <authorList>
            <person name="De Guttry C."/>
            <person name="Zahm M."/>
            <person name="Klopp C."/>
            <person name="Cabau C."/>
            <person name="Louis A."/>
            <person name="Berthelot C."/>
            <person name="Parey E."/>
            <person name="Roest Crollius H."/>
            <person name="Montfort J."/>
            <person name="Robinson-Rechavi M."/>
            <person name="Bucao C."/>
            <person name="Bouchez O."/>
            <person name="Gislard M."/>
            <person name="Lluch J."/>
            <person name="Milhes M."/>
            <person name="Lampietro C."/>
            <person name="Lopez Roques C."/>
            <person name="Donnadieu C."/>
            <person name="Braasch I."/>
            <person name="Desvignes T."/>
            <person name="Postlethwait J."/>
            <person name="Bobe J."/>
            <person name="Wedekind C."/>
            <person name="Guiguen Y."/>
        </authorList>
    </citation>
    <scope>NUCLEOTIDE SEQUENCE [LARGE SCALE GENOMIC DNA]</scope>
    <source>
        <strain evidence="18">Cs_M1</strain>
        <tissue evidence="18">Blood</tissue>
    </source>
</reference>
<dbReference type="Pfam" id="PF16953">
    <property type="entry name" value="PRORP"/>
    <property type="match status" value="1"/>
</dbReference>